<feature type="region of interest" description="Disordered" evidence="1">
    <location>
        <begin position="1"/>
        <end position="24"/>
    </location>
</feature>
<dbReference type="EMBL" id="JAAGWB010000035">
    <property type="protein sequence ID" value="NEN51740.1"/>
    <property type="molecule type" value="Genomic_DNA"/>
</dbReference>
<evidence type="ECO:0000313" key="6">
    <source>
        <dbReference type="Proteomes" id="UP000471152"/>
    </source>
</evidence>
<dbReference type="RefSeq" id="WP_163611421.1">
    <property type="nucleotide sequence ID" value="NZ_JAAGWB010000035.1"/>
</dbReference>
<name>A0A6P0H7U7_9ACTN</name>
<keyword evidence="5" id="KW-1185">Reference proteome</keyword>
<feature type="transmembrane region" description="Helical" evidence="2">
    <location>
        <begin position="221"/>
        <end position="237"/>
    </location>
</feature>
<gene>
    <name evidence="4" type="ORF">G3R41_12475</name>
    <name evidence="3" type="ORF">GCU67_11820</name>
</gene>
<feature type="transmembrane region" description="Helical" evidence="2">
    <location>
        <begin position="111"/>
        <end position="131"/>
    </location>
</feature>
<feature type="transmembrane region" description="Helical" evidence="2">
    <location>
        <begin position="326"/>
        <end position="349"/>
    </location>
</feature>
<reference evidence="4 6" key="2">
    <citation type="submission" date="2020-02" db="EMBL/GenBank/DDBJ databases">
        <title>The WGS of Modestobacter muralis DSM 100205.</title>
        <authorList>
            <person name="Jiang Z."/>
        </authorList>
    </citation>
    <scope>NUCLEOTIDE SEQUENCE [LARGE SCALE GENOMIC DNA]</scope>
    <source>
        <strain evidence="4 6">DSM 100205</strain>
    </source>
</reference>
<feature type="transmembrane region" description="Helical" evidence="2">
    <location>
        <begin position="58"/>
        <end position="78"/>
    </location>
</feature>
<feature type="compositionally biased region" description="Pro residues" evidence="1">
    <location>
        <begin position="416"/>
        <end position="427"/>
    </location>
</feature>
<dbReference type="EMBL" id="JAAGWH010000033">
    <property type="protein sequence ID" value="NEK94852.1"/>
    <property type="molecule type" value="Genomic_DNA"/>
</dbReference>
<evidence type="ECO:0000256" key="2">
    <source>
        <dbReference type="SAM" id="Phobius"/>
    </source>
</evidence>
<dbReference type="AlphaFoldDB" id="A0A6P0H7U7"/>
<evidence type="ECO:0008006" key="7">
    <source>
        <dbReference type="Google" id="ProtNLM"/>
    </source>
</evidence>
<feature type="transmembrane region" description="Helical" evidence="2">
    <location>
        <begin position="244"/>
        <end position="269"/>
    </location>
</feature>
<keyword evidence="2" id="KW-0472">Membrane</keyword>
<evidence type="ECO:0000313" key="5">
    <source>
        <dbReference type="Proteomes" id="UP000468828"/>
    </source>
</evidence>
<comment type="caution">
    <text evidence="4">The sequence shown here is derived from an EMBL/GenBank/DDBJ whole genome shotgun (WGS) entry which is preliminary data.</text>
</comment>
<feature type="transmembrane region" description="Helical" evidence="2">
    <location>
        <begin position="143"/>
        <end position="162"/>
    </location>
</feature>
<evidence type="ECO:0000313" key="4">
    <source>
        <dbReference type="EMBL" id="NEN51740.1"/>
    </source>
</evidence>
<keyword evidence="2" id="KW-1133">Transmembrane helix</keyword>
<organism evidence="4 6">
    <name type="scientific">Modestobacter muralis</name>
    <dbReference type="NCBI Taxonomy" id="1608614"/>
    <lineage>
        <taxon>Bacteria</taxon>
        <taxon>Bacillati</taxon>
        <taxon>Actinomycetota</taxon>
        <taxon>Actinomycetes</taxon>
        <taxon>Geodermatophilales</taxon>
        <taxon>Geodermatophilaceae</taxon>
        <taxon>Modestobacter</taxon>
    </lineage>
</organism>
<keyword evidence="2" id="KW-0812">Transmembrane</keyword>
<proteinExistence type="predicted"/>
<feature type="transmembrane region" description="Helical" evidence="2">
    <location>
        <begin position="28"/>
        <end position="46"/>
    </location>
</feature>
<dbReference type="Proteomes" id="UP000471152">
    <property type="component" value="Unassembled WGS sequence"/>
</dbReference>
<feature type="transmembrane region" description="Helical" evidence="2">
    <location>
        <begin position="85"/>
        <end position="105"/>
    </location>
</feature>
<sequence>MTAAPVRRPVVPPGPGPDAASTDPARRAVARTAVALLLVASTVGWRRGEYFTGALDPVVAGKGLLSVLALTGALLLAASGPRRRVGTGSVWFLAVLLSSSVLGSLTHGTLLPSSLVAVRLVVLAATVLLLLRSSTVLEFSTALARACGAIALVAVLTGLPTLSSGRLAGGLPPLSPNELALLAGVVVAHVAWRTVLGEISGPGTLAAVVALAVIWETGSRTGLLMLLVGVLVTGLHLRRARVGLVVSVLLLGGLGVLAVAGTGAATGFAERDGAGTSTLHSRMIAWRAATTWAESGWELVFGGGLSVKEIAVQGQYWKTQPLDSSWVSALVQAGVLGVLVAGAWAVWALRGAWHAPRPQRALFLGLLVYLLGRSVLESGLFDATPAFLAFFAVSLLGEGASRDRLADDLRTDPLAGGPPGPASPLRA</sequence>
<feature type="region of interest" description="Disordered" evidence="1">
    <location>
        <begin position="408"/>
        <end position="427"/>
    </location>
</feature>
<evidence type="ECO:0000256" key="1">
    <source>
        <dbReference type="SAM" id="MobiDB-lite"/>
    </source>
</evidence>
<feature type="transmembrane region" description="Helical" evidence="2">
    <location>
        <begin position="361"/>
        <end position="376"/>
    </location>
</feature>
<accession>A0A6P0H7U7</accession>
<reference evidence="3 5" key="1">
    <citation type="submission" date="2020-01" db="EMBL/GenBank/DDBJ databases">
        <title>the WGS Modestobacter muralis CPCC 204518.</title>
        <authorList>
            <person name="Jiang Z."/>
        </authorList>
    </citation>
    <scope>NUCLEOTIDE SEQUENCE [LARGE SCALE GENOMIC DNA]</scope>
    <source>
        <strain evidence="3 5">DSM 100205</strain>
    </source>
</reference>
<evidence type="ECO:0000313" key="3">
    <source>
        <dbReference type="EMBL" id="NEK94852.1"/>
    </source>
</evidence>
<dbReference type="Proteomes" id="UP000468828">
    <property type="component" value="Unassembled WGS sequence"/>
</dbReference>
<protein>
    <recommendedName>
        <fullName evidence="7">O-antigen ligase family protein</fullName>
    </recommendedName>
</protein>